<feature type="compositionally biased region" description="Low complexity" evidence="1">
    <location>
        <begin position="78"/>
        <end position="91"/>
    </location>
</feature>
<reference evidence="2" key="1">
    <citation type="journal article" date="2018" name="Genome Biol. Evol.">
        <title>Genomics and development of Lentinus tigrinus, a white-rot wood-decaying mushroom with dimorphic fruiting bodies.</title>
        <authorList>
            <person name="Wu B."/>
            <person name="Xu Z."/>
            <person name="Knudson A."/>
            <person name="Carlson A."/>
            <person name="Chen N."/>
            <person name="Kovaka S."/>
            <person name="LaButti K."/>
            <person name="Lipzen A."/>
            <person name="Pennachio C."/>
            <person name="Riley R."/>
            <person name="Schakwitz W."/>
            <person name="Umezawa K."/>
            <person name="Ohm R.A."/>
            <person name="Grigoriev I.V."/>
            <person name="Nagy L.G."/>
            <person name="Gibbons J."/>
            <person name="Hibbett D."/>
        </authorList>
    </citation>
    <scope>NUCLEOTIDE SEQUENCE [LARGE SCALE GENOMIC DNA]</scope>
    <source>
        <strain evidence="2">ALCF2SS1-6</strain>
    </source>
</reference>
<dbReference type="AlphaFoldDB" id="A0A5C2S2R1"/>
<name>A0A5C2S2R1_9APHY</name>
<sequence>MGDKDEQIFGIWQTGTRALIPLRRRDSREADISQVAGNQCTRSPGPGHMRLLVHSGKPSRTWLVGYRRRPEALRQVSAERSSSSPAAQAASDGNLETMMHDALVRPGNSIARRAWGPRSRDAVPYAVRSVTCNLLSLTSVRRTQRRAAISTCMMPL</sequence>
<protein>
    <submittedName>
        <fullName evidence="2">Uncharacterized protein</fullName>
    </submittedName>
</protein>
<dbReference type="Proteomes" id="UP000313359">
    <property type="component" value="Unassembled WGS sequence"/>
</dbReference>
<evidence type="ECO:0000313" key="2">
    <source>
        <dbReference type="EMBL" id="RPD57762.1"/>
    </source>
</evidence>
<keyword evidence="3" id="KW-1185">Reference proteome</keyword>
<accession>A0A5C2S2R1</accession>
<evidence type="ECO:0000313" key="3">
    <source>
        <dbReference type="Proteomes" id="UP000313359"/>
    </source>
</evidence>
<evidence type="ECO:0000256" key="1">
    <source>
        <dbReference type="SAM" id="MobiDB-lite"/>
    </source>
</evidence>
<organism evidence="2 3">
    <name type="scientific">Lentinus tigrinus ALCF2SS1-6</name>
    <dbReference type="NCBI Taxonomy" id="1328759"/>
    <lineage>
        <taxon>Eukaryota</taxon>
        <taxon>Fungi</taxon>
        <taxon>Dikarya</taxon>
        <taxon>Basidiomycota</taxon>
        <taxon>Agaricomycotina</taxon>
        <taxon>Agaricomycetes</taxon>
        <taxon>Polyporales</taxon>
        <taxon>Polyporaceae</taxon>
        <taxon>Lentinus</taxon>
    </lineage>
</organism>
<proteinExistence type="predicted"/>
<gene>
    <name evidence="2" type="ORF">L227DRAFT_223259</name>
</gene>
<dbReference type="EMBL" id="ML122279">
    <property type="protein sequence ID" value="RPD57762.1"/>
    <property type="molecule type" value="Genomic_DNA"/>
</dbReference>
<feature type="region of interest" description="Disordered" evidence="1">
    <location>
        <begin position="74"/>
        <end position="95"/>
    </location>
</feature>